<reference evidence="7 8" key="1">
    <citation type="submission" date="2025-04" db="UniProtKB">
        <authorList>
            <consortium name="RefSeq"/>
        </authorList>
    </citation>
    <scope>IDENTIFICATION</scope>
</reference>
<feature type="coiled-coil region" evidence="3">
    <location>
        <begin position="184"/>
        <end position="471"/>
    </location>
</feature>
<evidence type="ECO:0000259" key="5">
    <source>
        <dbReference type="PROSITE" id="PS51774"/>
    </source>
</evidence>
<dbReference type="InterPro" id="IPR051861">
    <property type="entry name" value="NET_actin-binding_domain"/>
</dbReference>
<organism evidence="6 7">
    <name type="scientific">Elaeis guineensis var. tenera</name>
    <name type="common">Oil palm</name>
    <dbReference type="NCBI Taxonomy" id="51953"/>
    <lineage>
        <taxon>Eukaryota</taxon>
        <taxon>Viridiplantae</taxon>
        <taxon>Streptophyta</taxon>
        <taxon>Embryophyta</taxon>
        <taxon>Tracheophyta</taxon>
        <taxon>Spermatophyta</taxon>
        <taxon>Magnoliopsida</taxon>
        <taxon>Liliopsida</taxon>
        <taxon>Arecaceae</taxon>
        <taxon>Arecoideae</taxon>
        <taxon>Cocoseae</taxon>
        <taxon>Elaeidinae</taxon>
        <taxon>Elaeis</taxon>
    </lineage>
</organism>
<evidence type="ECO:0000313" key="7">
    <source>
        <dbReference type="RefSeq" id="XP_010921173.1"/>
    </source>
</evidence>
<dbReference type="RefSeq" id="XP_019706378.1">
    <property type="nucleotide sequence ID" value="XM_019850819.2"/>
</dbReference>
<feature type="compositionally biased region" description="Polar residues" evidence="4">
    <location>
        <begin position="95"/>
        <end position="108"/>
    </location>
</feature>
<evidence type="ECO:0000313" key="8">
    <source>
        <dbReference type="RefSeq" id="XP_019706378.1"/>
    </source>
</evidence>
<keyword evidence="6" id="KW-1185">Reference proteome</keyword>
<accession>A0A6I9R5V5</accession>
<dbReference type="RefSeq" id="XP_010921173.1">
    <property type="nucleotide sequence ID" value="XM_010922871.2"/>
</dbReference>
<feature type="compositionally biased region" description="Low complexity" evidence="4">
    <location>
        <begin position="111"/>
        <end position="126"/>
    </location>
</feature>
<dbReference type="PROSITE" id="PS51774">
    <property type="entry name" value="NAB"/>
    <property type="match status" value="1"/>
</dbReference>
<dbReference type="GeneID" id="105044841"/>
<dbReference type="GO" id="GO:0005774">
    <property type="term" value="C:vacuolar membrane"/>
    <property type="evidence" value="ECO:0007669"/>
    <property type="project" value="TreeGrafter"/>
</dbReference>
<comment type="similarity">
    <text evidence="2">Belongs to the NET family.</text>
</comment>
<name>A0A6I9R5V5_ELAGV</name>
<evidence type="ECO:0000256" key="3">
    <source>
        <dbReference type="SAM" id="Coils"/>
    </source>
</evidence>
<dbReference type="InterPro" id="IPR011684">
    <property type="entry name" value="NAB"/>
</dbReference>
<dbReference type="OrthoDB" id="1877257at2759"/>
<feature type="compositionally biased region" description="Low complexity" evidence="4">
    <location>
        <begin position="136"/>
        <end position="145"/>
    </location>
</feature>
<sequence length="585" mass="66630">MKRMASKKSHSWWWDSHISPKNSKWLMENLEEMDKRVKEMLKLIEEEGDSFAKKAEMYYERRPVLISHVEDFYRMYRALAERYDNVTGELRKNVQSELQSQGSGTGSDFGSEPPLSPTLSPELTPECKPPRPKPSPRTSSFHFFLGSGGSSDVSRKGSDGSLSSSSDSESESDDTKEVNVDSISSRLHDRILELEDELSDVREKLRIQEDKCFNDQCEHMDNGNYLDFSLKISALEEELISAKAKLQDSEAEIVSLQNKLEERNGFIETENIQLSLEKKQVAELEKQIAMLEADISAHKNEIEDLKGAMAASSQKFEAELSDRDLEIGEYKTELVNLSERFLKENSSLEADVENLEGVIKGLNAEVDRVSGENLLLEARLEELENVIKELEARAASSAEKFLQEKSALEAEAINLSQSNASLECRLSKLEDDIRQLEAEKMEASKESGKHIAELNQSLDALILKLEILTSEKEAIHAKVDTLINDVKCRDDRISQMDEHLRQLHLEHAELIVEIEEVQKADVELRKLVRELEEEVDRQKVEISDGAEGKREAIRQLCFSLEHYRDGYHHLRQLLQGHKRPVVMAT</sequence>
<protein>
    <submittedName>
        <fullName evidence="7 8">Protein NETWORKED 4B</fullName>
    </submittedName>
</protein>
<keyword evidence="1 3" id="KW-0175">Coiled coil</keyword>
<feature type="domain" description="NAB" evidence="5">
    <location>
        <begin position="10"/>
        <end position="90"/>
    </location>
</feature>
<feature type="region of interest" description="Disordered" evidence="4">
    <location>
        <begin position="94"/>
        <end position="181"/>
    </location>
</feature>
<dbReference type="Proteomes" id="UP000504607">
    <property type="component" value="Chromosome 5"/>
</dbReference>
<proteinExistence type="inferred from homology"/>
<dbReference type="AlphaFoldDB" id="A0A6I9R5V5"/>
<evidence type="ECO:0000256" key="4">
    <source>
        <dbReference type="SAM" id="MobiDB-lite"/>
    </source>
</evidence>
<dbReference type="GO" id="GO:0003779">
    <property type="term" value="F:actin binding"/>
    <property type="evidence" value="ECO:0007669"/>
    <property type="project" value="InterPro"/>
</dbReference>
<dbReference type="PANTHER" id="PTHR32258">
    <property type="entry name" value="PROTEIN NETWORKED 4A"/>
    <property type="match status" value="1"/>
</dbReference>
<evidence type="ECO:0000256" key="2">
    <source>
        <dbReference type="ARBA" id="ARBA00038006"/>
    </source>
</evidence>
<gene>
    <name evidence="7 8" type="primary">LOC105044841</name>
</gene>
<dbReference type="KEGG" id="egu:105044841"/>
<dbReference type="Pfam" id="PF07765">
    <property type="entry name" value="KIP1"/>
    <property type="match status" value="1"/>
</dbReference>
<feature type="coiled-coil region" evidence="3">
    <location>
        <begin position="500"/>
        <end position="541"/>
    </location>
</feature>
<dbReference type="Gene3D" id="1.10.287.1490">
    <property type="match status" value="1"/>
</dbReference>
<dbReference type="PANTHER" id="PTHR32258:SF3">
    <property type="entry name" value="PROTEIN NETWORKED 4A"/>
    <property type="match status" value="1"/>
</dbReference>
<evidence type="ECO:0000256" key="1">
    <source>
        <dbReference type="ARBA" id="ARBA00023054"/>
    </source>
</evidence>
<evidence type="ECO:0000313" key="6">
    <source>
        <dbReference type="Proteomes" id="UP000504607"/>
    </source>
</evidence>